<feature type="transmembrane region" description="Helical" evidence="2">
    <location>
        <begin position="125"/>
        <end position="144"/>
    </location>
</feature>
<name>A0A9P3GSC7_9APHY</name>
<evidence type="ECO:0000256" key="2">
    <source>
        <dbReference type="SAM" id="Phobius"/>
    </source>
</evidence>
<evidence type="ECO:0000313" key="4">
    <source>
        <dbReference type="Proteomes" id="UP000703269"/>
    </source>
</evidence>
<dbReference type="EMBL" id="BPQB01000173">
    <property type="protein sequence ID" value="GJF00613.1"/>
    <property type="molecule type" value="Genomic_DNA"/>
</dbReference>
<keyword evidence="2" id="KW-1133">Transmembrane helix</keyword>
<keyword evidence="4" id="KW-1185">Reference proteome</keyword>
<proteinExistence type="predicted"/>
<feature type="transmembrane region" description="Helical" evidence="2">
    <location>
        <begin position="27"/>
        <end position="47"/>
    </location>
</feature>
<gene>
    <name evidence="3" type="ORF">PsYK624_169070</name>
</gene>
<dbReference type="OrthoDB" id="3350812at2759"/>
<feature type="transmembrane region" description="Helical" evidence="2">
    <location>
        <begin position="81"/>
        <end position="104"/>
    </location>
</feature>
<comment type="caution">
    <text evidence="3">The sequence shown here is derived from an EMBL/GenBank/DDBJ whole genome shotgun (WGS) entry which is preliminary data.</text>
</comment>
<evidence type="ECO:0000313" key="3">
    <source>
        <dbReference type="EMBL" id="GJF00613.1"/>
    </source>
</evidence>
<feature type="region of interest" description="Disordered" evidence="1">
    <location>
        <begin position="226"/>
        <end position="247"/>
    </location>
</feature>
<evidence type="ECO:0000256" key="1">
    <source>
        <dbReference type="SAM" id="MobiDB-lite"/>
    </source>
</evidence>
<protein>
    <submittedName>
        <fullName evidence="3">Uncharacterized protein</fullName>
    </submittedName>
</protein>
<keyword evidence="2" id="KW-0812">Transmembrane</keyword>
<organism evidence="3 4">
    <name type="scientific">Phanerochaete sordida</name>
    <dbReference type="NCBI Taxonomy" id="48140"/>
    <lineage>
        <taxon>Eukaryota</taxon>
        <taxon>Fungi</taxon>
        <taxon>Dikarya</taxon>
        <taxon>Basidiomycota</taxon>
        <taxon>Agaricomycotina</taxon>
        <taxon>Agaricomycetes</taxon>
        <taxon>Polyporales</taxon>
        <taxon>Phanerochaetaceae</taxon>
        <taxon>Phanerochaete</taxon>
    </lineage>
</organism>
<dbReference type="Proteomes" id="UP000703269">
    <property type="component" value="Unassembled WGS sequence"/>
</dbReference>
<keyword evidence="2" id="KW-0472">Membrane</keyword>
<dbReference type="AlphaFoldDB" id="A0A9P3GSC7"/>
<accession>A0A9P3GSC7</accession>
<reference evidence="3 4" key="1">
    <citation type="submission" date="2021-08" db="EMBL/GenBank/DDBJ databases">
        <title>Draft Genome Sequence of Phanerochaete sordida strain YK-624.</title>
        <authorList>
            <person name="Mori T."/>
            <person name="Dohra H."/>
            <person name="Suzuki T."/>
            <person name="Kawagishi H."/>
            <person name="Hirai H."/>
        </authorList>
    </citation>
    <scope>NUCLEOTIDE SEQUENCE [LARGE SCALE GENOMIC DNA]</scope>
    <source>
        <strain evidence="3 4">YK-624</strain>
    </source>
</reference>
<sequence>MTIFGIGVTEIILLLRTWAIWNRDRRIGYTLAGSIICMYAAGSFFLAKFLAGSRAQLARTLSPSVDGCFLVTKNDLLLVEYVLIIAFETAVLALTLAKLARVMITPGYMMRSTPSSLAELLYRDGIWFYVCLFGISLINVIVVAAAPRDFATLLACVQRALHSMLASRLLLNLRKASMHSAQSGQRPALGEDVSADNAGLYDTENSNITRTLFSIDDGMWMDGGGPLGTLSEPPLDPEAELRDVEEP</sequence>